<gene>
    <name evidence="2" type="ORF">NJ75_00704</name>
</gene>
<keyword evidence="3" id="KW-1185">Reference proteome</keyword>
<evidence type="ECO:0000256" key="1">
    <source>
        <dbReference type="SAM" id="MobiDB-lite"/>
    </source>
</evidence>
<dbReference type="PATRIC" id="fig|48936.3.peg.711"/>
<comment type="caution">
    <text evidence="2">The sequence shown here is derived from an EMBL/GenBank/DDBJ whole genome shotgun (WGS) entry which is preliminary data.</text>
</comment>
<protein>
    <submittedName>
        <fullName evidence="2">Adhesin HecA family protein</fullName>
    </submittedName>
</protein>
<organism evidence="2 3">
    <name type="scientific">Novosphingobium subterraneum</name>
    <dbReference type="NCBI Taxonomy" id="48936"/>
    <lineage>
        <taxon>Bacteria</taxon>
        <taxon>Pseudomonadati</taxon>
        <taxon>Pseudomonadota</taxon>
        <taxon>Alphaproteobacteria</taxon>
        <taxon>Sphingomonadales</taxon>
        <taxon>Sphingomonadaceae</taxon>
        <taxon>Novosphingobium</taxon>
    </lineage>
</organism>
<reference evidence="2 3" key="1">
    <citation type="submission" date="2014-10" db="EMBL/GenBank/DDBJ databases">
        <title>Draft genome sequence of Novosphingobium subterraneum DSM 12447.</title>
        <authorList>
            <person name="Gan H.M."/>
            <person name="Gan H.Y."/>
            <person name="Savka M.A."/>
        </authorList>
    </citation>
    <scope>NUCLEOTIDE SEQUENCE [LARGE SCALE GENOMIC DNA]</scope>
    <source>
        <strain evidence="2 3">DSM 12447</strain>
    </source>
</reference>
<feature type="region of interest" description="Disordered" evidence="1">
    <location>
        <begin position="1155"/>
        <end position="1177"/>
    </location>
</feature>
<accession>A0A0B9AF12</accession>
<dbReference type="Proteomes" id="UP000031338">
    <property type="component" value="Unassembled WGS sequence"/>
</dbReference>
<sequence length="1177" mass="115852">MTATGALTLASATSGTTMTLGADSLQAGTLDAGGDLGISTAGGVSLTDLRTGGAVSIDAAGLDALSLTGDGNLTLTIGDRAEIGTVSVFGTFNLTAASLLLGTSRSGLDSVLAISGSAQIGSISAGLADTGQNLVQVVVQALGNSYTGGQLLPVFDVLQGQTFTVSSSTNDLWSAGPLPRFSDADGLIAFRLSTAQDDSGIQPGTQIGAQFGSLTIGNFTAPFGALVGEVAGQRVLVGANGTITAPATGTLSVGYWDSNSGDNTGSISFNFGLGAGSGGPASNPASVTVTTGSNLTIGTAKATSAITLDAGGALQLGSADAGTAMSLVGNTIDAGTLTAGSDITIASTGASLIDTATAGGMFTAATGALDFNMIDAASDAQIRSLAGTQGGDLIAGANITIDDDGDVSISRATAADTVAIATGGALSYGSVDGSNVTINAASARGGAMTARTGKLRIDVVGDLTTGQLIAGGSLELTARDATLASAQSGADFSASVRSLSAPVLGASGNFTLAGSGKVEVGTATAGTALDVTSQSLTFTRMSSGGSLGVITSGNVVGGDLVATGQIRIATGTGSFTYGRIEGGGIAISGRTVSGGALWARTLDLAISVSGDASLGAIAAAGDVDVVAGNLGFSSITAGGAFRSANTAMTGTSISAGGDIDLTTQGDLAVSALSGASARISSRGIVNISGLQLTGAISVQADAVGLDSLGNLQIIRIVANDGNVVVSANGSIGGGTVAAAGDIDLLARNGSVIVSHLSAGYDFANGAGLRQLALVTPGVRGQGDIDIAASGDIVINDVADAAETLTLNAGNTIRVNGLATGAKMDLTSADLAIAASGRLGEATHTNEITLRNTGQGPLKLGDNIASAASGYAISQAEFANIRSGGDLTIRANQALLVGDLAVAAQAGTVPGQIGENGTLSLASGGLASFLGALSMSNASGNRLAVDSQAGVFLDAATGSIRLRENEDGGGTLRISGTGIAMVTRSALEDIAQLTDTALITDRLALNDGVTDGRTLVEADAIQLRSDREVYIQNTSLGTRLDDRRGLVAKSLSIGSRDGGQLDIAINGIVNGEVGVDAIEQIAFDESFTELSSVNGCVILSANACNKLPFEIIELRDLVEEVLKTDPAENALQVVDSFTKTTLIQLNQIAPAGFEPLIDEPVTGTGNDDLLGEARETGE</sequence>
<evidence type="ECO:0000313" key="3">
    <source>
        <dbReference type="Proteomes" id="UP000031338"/>
    </source>
</evidence>
<dbReference type="AlphaFoldDB" id="A0A0B9AF12"/>
<dbReference type="Gene3D" id="2.60.120.430">
    <property type="entry name" value="Galactose-binding lectin"/>
    <property type="match status" value="1"/>
</dbReference>
<evidence type="ECO:0000313" key="2">
    <source>
        <dbReference type="EMBL" id="KHS49267.1"/>
    </source>
</evidence>
<proteinExistence type="predicted"/>
<dbReference type="STRING" id="48936.NJ75_00704"/>
<name>A0A0B9AF12_9SPHN</name>
<dbReference type="EMBL" id="JRVC01000002">
    <property type="protein sequence ID" value="KHS49267.1"/>
    <property type="molecule type" value="Genomic_DNA"/>
</dbReference>